<organism evidence="3 4">
    <name type="scientific">Candidatus Desantisbacteria bacterium CG_4_10_14_0_8_um_filter_48_22</name>
    <dbReference type="NCBI Taxonomy" id="1974543"/>
    <lineage>
        <taxon>Bacteria</taxon>
        <taxon>Candidatus Desantisiibacteriota</taxon>
    </lineage>
</organism>
<dbReference type="CDD" id="cd08663">
    <property type="entry name" value="DAP_dppA_1"/>
    <property type="match status" value="1"/>
</dbReference>
<evidence type="ECO:0000256" key="1">
    <source>
        <dbReference type="PIRSR" id="PIRSR015853-1"/>
    </source>
</evidence>
<dbReference type="InterPro" id="IPR007035">
    <property type="entry name" value="Peptidase_M55"/>
</dbReference>
<evidence type="ECO:0000256" key="2">
    <source>
        <dbReference type="PIRSR" id="PIRSR015853-2"/>
    </source>
</evidence>
<name>A0A2M7SF42_9BACT</name>
<sequence length="262" mass="28871">MKVFIFTDLEGVAGVADFESQTYPGGRYYEQAKHLLTQETNACVEGLIEAKAKEIIVLDGHGCGGIIPDELHKEARLISGTVMSPPFGLDNSYDAVILLAHHAMAGVEDGNLNHSYSSTGIFNMWFNDELVGEIGLEFALAGYFGIPIILVTGDSAACREAKSYIKTVETVVVKEGINRRTANALSPGLARELIKAKAKTALKSIKEMKRYKLLKPPFSLKIQFISSDSTERHVTKPGCLRIDSRTVQFKSDDFLKMLQLWI</sequence>
<dbReference type="GO" id="GO:0046872">
    <property type="term" value="F:metal ion binding"/>
    <property type="evidence" value="ECO:0007669"/>
    <property type="project" value="UniProtKB-KW"/>
</dbReference>
<dbReference type="PIRSF" id="PIRSF015853">
    <property type="entry name" value="Pep_DppA"/>
    <property type="match status" value="1"/>
</dbReference>
<proteinExistence type="predicted"/>
<reference evidence="4" key="1">
    <citation type="submission" date="2017-09" db="EMBL/GenBank/DDBJ databases">
        <title>Depth-based differentiation of microbial function through sediment-hosted aquifers and enrichment of novel symbionts in the deep terrestrial subsurface.</title>
        <authorList>
            <person name="Probst A.J."/>
            <person name="Ladd B."/>
            <person name="Jarett J.K."/>
            <person name="Geller-Mcgrath D.E."/>
            <person name="Sieber C.M.K."/>
            <person name="Emerson J.B."/>
            <person name="Anantharaman K."/>
            <person name="Thomas B.C."/>
            <person name="Malmstrom R."/>
            <person name="Stieglmeier M."/>
            <person name="Klingl A."/>
            <person name="Woyke T."/>
            <person name="Ryan C.M."/>
            <person name="Banfield J.F."/>
        </authorList>
    </citation>
    <scope>NUCLEOTIDE SEQUENCE [LARGE SCALE GENOMIC DNA]</scope>
</reference>
<dbReference type="InterPro" id="IPR027476">
    <property type="entry name" value="DppA_N"/>
</dbReference>
<dbReference type="GO" id="GO:0004177">
    <property type="term" value="F:aminopeptidase activity"/>
    <property type="evidence" value="ECO:0007669"/>
    <property type="project" value="UniProtKB-KW"/>
</dbReference>
<evidence type="ECO:0000313" key="4">
    <source>
        <dbReference type="Proteomes" id="UP000229307"/>
    </source>
</evidence>
<dbReference type="EMBL" id="PFMR01000064">
    <property type="protein sequence ID" value="PIZ17923.1"/>
    <property type="molecule type" value="Genomic_DNA"/>
</dbReference>
<dbReference type="SUPFAM" id="SSF63992">
    <property type="entry name" value="Dipeptide transport protein"/>
    <property type="match status" value="1"/>
</dbReference>
<feature type="binding site" evidence="2">
    <location>
        <position position="8"/>
    </location>
    <ligand>
        <name>Zn(2+)</name>
        <dbReference type="ChEBI" id="CHEBI:29105"/>
        <label>1</label>
    </ligand>
</feature>
<dbReference type="AlphaFoldDB" id="A0A2M7SF42"/>
<feature type="active site" description="Nucleophile" evidence="1">
    <location>
        <position position="114"/>
    </location>
</feature>
<comment type="caution">
    <text evidence="3">The sequence shown here is derived from an EMBL/GenBank/DDBJ whole genome shotgun (WGS) entry which is preliminary data.</text>
</comment>
<feature type="binding site" evidence="2">
    <location>
        <position position="102"/>
    </location>
    <ligand>
        <name>Zn(2+)</name>
        <dbReference type="ChEBI" id="CHEBI:29105"/>
        <label>2</label>
    </ligand>
</feature>
<dbReference type="Gene3D" id="3.40.50.10780">
    <property type="entry name" value="Dipeptide transport protein"/>
    <property type="match status" value="1"/>
</dbReference>
<evidence type="ECO:0000313" key="3">
    <source>
        <dbReference type="EMBL" id="PIZ17923.1"/>
    </source>
</evidence>
<dbReference type="Pfam" id="PF04951">
    <property type="entry name" value="Peptidase_M55"/>
    <property type="match status" value="1"/>
</dbReference>
<gene>
    <name evidence="3" type="ORF">COY52_02100</name>
</gene>
<keyword evidence="3" id="KW-0031">Aminopeptidase</keyword>
<dbReference type="Gene3D" id="3.30.1360.130">
    <property type="entry name" value="Dipeptide transport protein"/>
    <property type="match status" value="1"/>
</dbReference>
<keyword evidence="2" id="KW-0862">Zinc</keyword>
<keyword evidence="2" id="KW-0479">Metal-binding</keyword>
<keyword evidence="3" id="KW-0645">Protease</keyword>
<accession>A0A2M7SF42</accession>
<protein>
    <submittedName>
        <fullName evidence="3">Aminopeptidase</fullName>
    </submittedName>
</protein>
<dbReference type="InterPro" id="IPR036177">
    <property type="entry name" value="Peptidase_M55_sf"/>
</dbReference>
<feature type="binding site" evidence="2">
    <location>
        <position position="10"/>
    </location>
    <ligand>
        <name>Zn(2+)</name>
        <dbReference type="ChEBI" id="CHEBI:29105"/>
        <label>1</label>
    </ligand>
</feature>
<feature type="binding site" evidence="2">
    <location>
        <position position="61"/>
    </location>
    <ligand>
        <name>Zn(2+)</name>
        <dbReference type="ChEBI" id="CHEBI:29105"/>
        <label>2</label>
    </ligand>
</feature>
<feature type="binding site" evidence="2">
    <location>
        <position position="133"/>
    </location>
    <ligand>
        <name>Zn(2+)</name>
        <dbReference type="ChEBI" id="CHEBI:29105"/>
        <label>2</label>
    </ligand>
</feature>
<feature type="binding site" evidence="2">
    <location>
        <position position="8"/>
    </location>
    <ligand>
        <name>Zn(2+)</name>
        <dbReference type="ChEBI" id="CHEBI:29105"/>
        <label>2</label>
    </ligand>
</feature>
<dbReference type="Proteomes" id="UP000229307">
    <property type="component" value="Unassembled WGS sequence"/>
</dbReference>
<keyword evidence="3" id="KW-0378">Hydrolase</keyword>